<dbReference type="SUPFAM" id="SSF81383">
    <property type="entry name" value="F-box domain"/>
    <property type="match status" value="1"/>
</dbReference>
<feature type="domain" description="F-box" evidence="1">
    <location>
        <begin position="240"/>
        <end position="286"/>
    </location>
</feature>
<evidence type="ECO:0000313" key="3">
    <source>
        <dbReference type="Proteomes" id="UP000245956"/>
    </source>
</evidence>
<proteinExistence type="predicted"/>
<evidence type="ECO:0000259" key="1">
    <source>
        <dbReference type="PROSITE" id="PS50181"/>
    </source>
</evidence>
<evidence type="ECO:0000313" key="2">
    <source>
        <dbReference type="EMBL" id="PWI65861.1"/>
    </source>
</evidence>
<dbReference type="Proteomes" id="UP000245956">
    <property type="component" value="Unassembled WGS sequence"/>
</dbReference>
<dbReference type="InterPro" id="IPR001810">
    <property type="entry name" value="F-box_dom"/>
</dbReference>
<dbReference type="EMBL" id="LCWV01000029">
    <property type="protein sequence ID" value="PWI65861.1"/>
    <property type="molecule type" value="Genomic_DNA"/>
</dbReference>
<accession>A0A2U3DUD3</accession>
<reference evidence="2 3" key="1">
    <citation type="journal article" date="2016" name="Front. Microbiol.">
        <title>Genome and transcriptome sequences reveal the specific parasitism of the nematophagous Purpureocillium lilacinum 36-1.</title>
        <authorList>
            <person name="Xie J."/>
            <person name="Li S."/>
            <person name="Mo C."/>
            <person name="Xiao X."/>
            <person name="Peng D."/>
            <person name="Wang G."/>
            <person name="Xiao Y."/>
        </authorList>
    </citation>
    <scope>NUCLEOTIDE SEQUENCE [LARGE SCALE GENOMIC DNA]</scope>
    <source>
        <strain evidence="2 3">36-1</strain>
    </source>
</reference>
<protein>
    <recommendedName>
        <fullName evidence="1">F-box domain-containing protein</fullName>
    </recommendedName>
</protein>
<name>A0A2U3DUD3_PURLI</name>
<gene>
    <name evidence="2" type="ORF">PCL_05589</name>
</gene>
<dbReference type="PROSITE" id="PS50181">
    <property type="entry name" value="FBOX"/>
    <property type="match status" value="1"/>
</dbReference>
<dbReference type="AlphaFoldDB" id="A0A2U3DUD3"/>
<sequence length="382" mass="43377">MGDWDVSCAICGVIFIPEDVYIESEAELFSEGKSRESERDRSYSYDGSKVTKADCEWLSDNDALGLWPQHGQPEATNTFMTGRFEPGGYGSILLEARALSSHLQDQEDSMIAYRSVLGGLLTVFPFHTACYKLLGRVISGRINTTVDEENLYAAFVRLSDEYSTWHLDIDYGSPCPRDNRSWITYRGHEVDAPSAVLLRPTNIRCPQLLVKNPIDTANISTHLVNQQFLPEVLASSSVLQDPFDRLPHEIRQHLLELLSNRDIAAVRTASYPMHATIPSKAVWKRLIAAHMPWLWEMDAVISRGAYRELNLSRTIRELENWTTFGDDKTDTFSLALANRRRIWSICEIIADEYDKVTDECKVATTKEWVDMGDGCFELQIKP</sequence>
<organism evidence="2 3">
    <name type="scientific">Purpureocillium lilacinum</name>
    <name type="common">Paecilomyces lilacinus</name>
    <dbReference type="NCBI Taxonomy" id="33203"/>
    <lineage>
        <taxon>Eukaryota</taxon>
        <taxon>Fungi</taxon>
        <taxon>Dikarya</taxon>
        <taxon>Ascomycota</taxon>
        <taxon>Pezizomycotina</taxon>
        <taxon>Sordariomycetes</taxon>
        <taxon>Hypocreomycetidae</taxon>
        <taxon>Hypocreales</taxon>
        <taxon>Ophiocordycipitaceae</taxon>
        <taxon>Purpureocillium</taxon>
    </lineage>
</organism>
<comment type="caution">
    <text evidence="2">The sequence shown here is derived from an EMBL/GenBank/DDBJ whole genome shotgun (WGS) entry which is preliminary data.</text>
</comment>
<dbReference type="InterPro" id="IPR036047">
    <property type="entry name" value="F-box-like_dom_sf"/>
</dbReference>